<evidence type="ECO:0000256" key="2">
    <source>
        <dbReference type="ARBA" id="ARBA00023054"/>
    </source>
</evidence>
<keyword evidence="2 3" id="KW-0175">Coiled coil</keyword>
<dbReference type="OrthoDB" id="447953at2759"/>
<dbReference type="GO" id="GO:0034045">
    <property type="term" value="C:phagophore assembly site membrane"/>
    <property type="evidence" value="ECO:0007669"/>
    <property type="project" value="TreeGrafter"/>
</dbReference>
<feature type="region of interest" description="Disordered" evidence="4">
    <location>
        <begin position="635"/>
        <end position="664"/>
    </location>
</feature>
<accession>A0A1I7STV9</accession>
<dbReference type="WBParaSite" id="BXY_1647900.1">
    <property type="protein sequence ID" value="BXY_1647900.1"/>
    <property type="gene ID" value="BXY_1647900"/>
</dbReference>
<feature type="region of interest" description="Disordered" evidence="4">
    <location>
        <begin position="1273"/>
        <end position="1293"/>
    </location>
</feature>
<feature type="region of interest" description="Disordered" evidence="4">
    <location>
        <begin position="693"/>
        <end position="712"/>
    </location>
</feature>
<evidence type="ECO:0000259" key="5">
    <source>
        <dbReference type="Pfam" id="PF10377"/>
    </source>
</evidence>
<dbReference type="Proteomes" id="UP000095284">
    <property type="component" value="Unplaced"/>
</dbReference>
<evidence type="ECO:0000256" key="4">
    <source>
        <dbReference type="SAM" id="MobiDB-lite"/>
    </source>
</evidence>
<evidence type="ECO:0000256" key="3">
    <source>
        <dbReference type="SAM" id="Coils"/>
    </source>
</evidence>
<feature type="coiled-coil region" evidence="3">
    <location>
        <begin position="815"/>
        <end position="950"/>
    </location>
</feature>
<feature type="compositionally biased region" description="Polar residues" evidence="4">
    <location>
        <begin position="693"/>
        <end position="710"/>
    </location>
</feature>
<keyword evidence="8" id="KW-1185">Reference proteome</keyword>
<dbReference type="SMR" id="A0A1I7STV9"/>
<dbReference type="Proteomes" id="UP000582659">
    <property type="component" value="Unassembled WGS sequence"/>
</dbReference>
<feature type="compositionally biased region" description="Polar residues" evidence="4">
    <location>
        <begin position="569"/>
        <end position="598"/>
    </location>
</feature>
<dbReference type="EMBL" id="CAJFDI010000003">
    <property type="protein sequence ID" value="CAD5221168.1"/>
    <property type="molecule type" value="Genomic_DNA"/>
</dbReference>
<dbReference type="PANTHER" id="PTHR13222:SF1">
    <property type="entry name" value="RB1-INDUCIBLE COILED-COIL PROTEIN 1"/>
    <property type="match status" value="1"/>
</dbReference>
<dbReference type="EMBL" id="CAJFCV020000003">
    <property type="protein sequence ID" value="CAG9107902.1"/>
    <property type="molecule type" value="Genomic_DNA"/>
</dbReference>
<evidence type="ECO:0000313" key="6">
    <source>
        <dbReference type="EMBL" id="CAD5221168.1"/>
    </source>
</evidence>
<dbReference type="InterPro" id="IPR019460">
    <property type="entry name" value="Atg11_C"/>
</dbReference>
<dbReference type="GO" id="GO:0019901">
    <property type="term" value="F:protein kinase binding"/>
    <property type="evidence" value="ECO:0007669"/>
    <property type="project" value="TreeGrafter"/>
</dbReference>
<evidence type="ECO:0000256" key="1">
    <source>
        <dbReference type="ARBA" id="ARBA00023006"/>
    </source>
</evidence>
<evidence type="ECO:0000313" key="8">
    <source>
        <dbReference type="Proteomes" id="UP000659654"/>
    </source>
</evidence>
<feature type="region of interest" description="Disordered" evidence="4">
    <location>
        <begin position="1103"/>
        <end position="1138"/>
    </location>
</feature>
<dbReference type="GO" id="GO:0061723">
    <property type="term" value="P:glycophagy"/>
    <property type="evidence" value="ECO:0007669"/>
    <property type="project" value="TreeGrafter"/>
</dbReference>
<feature type="coiled-coil region" evidence="3">
    <location>
        <begin position="1020"/>
        <end position="1066"/>
    </location>
</feature>
<organism evidence="7 9">
    <name type="scientific">Bursaphelenchus xylophilus</name>
    <name type="common">Pinewood nematode worm</name>
    <name type="synonym">Aphelenchoides xylophilus</name>
    <dbReference type="NCBI Taxonomy" id="6326"/>
    <lineage>
        <taxon>Eukaryota</taxon>
        <taxon>Metazoa</taxon>
        <taxon>Ecdysozoa</taxon>
        <taxon>Nematoda</taxon>
        <taxon>Chromadorea</taxon>
        <taxon>Rhabditida</taxon>
        <taxon>Tylenchina</taxon>
        <taxon>Tylenchomorpha</taxon>
        <taxon>Aphelenchoidea</taxon>
        <taxon>Aphelenchoididae</taxon>
        <taxon>Bursaphelenchus</taxon>
    </lineage>
</organism>
<gene>
    <name evidence="6" type="ORF">BXYJ_LOCUS6543</name>
</gene>
<evidence type="ECO:0000313" key="7">
    <source>
        <dbReference type="Proteomes" id="UP000095284"/>
    </source>
</evidence>
<dbReference type="GO" id="GO:0000422">
    <property type="term" value="P:autophagy of mitochondrion"/>
    <property type="evidence" value="ECO:0007669"/>
    <property type="project" value="TreeGrafter"/>
</dbReference>
<dbReference type="GO" id="GO:0060090">
    <property type="term" value="F:molecular adaptor activity"/>
    <property type="evidence" value="ECO:0007669"/>
    <property type="project" value="TreeGrafter"/>
</dbReference>
<dbReference type="GO" id="GO:1990316">
    <property type="term" value="C:Atg1/ULK1 kinase complex"/>
    <property type="evidence" value="ECO:0007669"/>
    <property type="project" value="TreeGrafter"/>
</dbReference>
<dbReference type="Gene3D" id="3.10.20.90">
    <property type="entry name" value="Phosphatidylinositol 3-kinase Catalytic Subunit, Chain A, domain 1"/>
    <property type="match status" value="1"/>
</dbReference>
<feature type="compositionally biased region" description="Polar residues" evidence="4">
    <location>
        <begin position="1122"/>
        <end position="1132"/>
    </location>
</feature>
<dbReference type="eggNOG" id="KOG4572">
    <property type="taxonomic scope" value="Eukaryota"/>
</dbReference>
<dbReference type="GO" id="GO:0000045">
    <property type="term" value="P:autophagosome assembly"/>
    <property type="evidence" value="ECO:0007669"/>
    <property type="project" value="InterPro"/>
</dbReference>
<reference evidence="6" key="2">
    <citation type="submission" date="2020-09" db="EMBL/GenBank/DDBJ databases">
        <authorList>
            <person name="Kikuchi T."/>
        </authorList>
    </citation>
    <scope>NUCLEOTIDE SEQUENCE</scope>
    <source>
        <strain evidence="6">Ka4C1</strain>
    </source>
</reference>
<dbReference type="Pfam" id="PF10377">
    <property type="entry name" value="ATG11"/>
    <property type="match status" value="1"/>
</dbReference>
<dbReference type="Proteomes" id="UP000659654">
    <property type="component" value="Unassembled WGS sequence"/>
</dbReference>
<feature type="domain" description="Autophagy-related protein 11 C-terminal" evidence="5">
    <location>
        <begin position="1155"/>
        <end position="1256"/>
    </location>
</feature>
<dbReference type="PANTHER" id="PTHR13222">
    <property type="entry name" value="RB1-INDUCIBLE COILED-COIL"/>
    <property type="match status" value="1"/>
</dbReference>
<feature type="coiled-coil region" evidence="3">
    <location>
        <begin position="274"/>
        <end position="301"/>
    </location>
</feature>
<protein>
    <submittedName>
        <fullName evidence="6">(pine wood nematode) hypothetical protein</fullName>
    </submittedName>
    <submittedName>
        <fullName evidence="9">ATG11 domain-containing protein</fullName>
    </submittedName>
</protein>
<dbReference type="GO" id="GO:0034517">
    <property type="term" value="P:ribophagy"/>
    <property type="evidence" value="ECO:0007669"/>
    <property type="project" value="TreeGrafter"/>
</dbReference>
<dbReference type="GO" id="GO:0034727">
    <property type="term" value="P:piecemeal microautophagy of the nucleus"/>
    <property type="evidence" value="ECO:0007669"/>
    <property type="project" value="TreeGrafter"/>
</dbReference>
<dbReference type="GO" id="GO:0061709">
    <property type="term" value="P:reticulophagy"/>
    <property type="evidence" value="ECO:0007669"/>
    <property type="project" value="TreeGrafter"/>
</dbReference>
<name>A0A1I7STV9_BURXY</name>
<keyword evidence="1" id="KW-0072">Autophagy</keyword>
<feature type="compositionally biased region" description="Polar residues" evidence="4">
    <location>
        <begin position="1273"/>
        <end position="1284"/>
    </location>
</feature>
<reference evidence="9" key="1">
    <citation type="submission" date="2016-11" db="UniProtKB">
        <authorList>
            <consortium name="WormBaseParasite"/>
        </authorList>
    </citation>
    <scope>IDENTIFICATION</scope>
</reference>
<evidence type="ECO:0000313" key="9">
    <source>
        <dbReference type="WBParaSite" id="BXY_1647900.1"/>
    </source>
</evidence>
<feature type="region of interest" description="Disordered" evidence="4">
    <location>
        <begin position="564"/>
        <end position="599"/>
    </location>
</feature>
<dbReference type="InterPro" id="IPR040040">
    <property type="entry name" value="ATG11"/>
</dbReference>
<sequence>MYYVFYVNDGYMLALDLAPVGCFRDLHEEIRVKTGVQPKEQVFFLSGGEALIGDYLLSTYSDAGTETNPVYFIKRVTSEKDPINSREKEGINNLLENWKRDVERVNQQPQKSTLVSQYVQLAEDGTRVSETLIRFCAKSVAEHQYLNQGWNAVTRNLDENVNQLATRYSKASRIAQRLPTIKKKAKLWVTDFELVFNALLKIKIPSSLLSNSSTSEPMSLYDWISSHDSESTLEQLIEHVSDQIDKLDDTNLAKAGAALKVVKDLVKRKDYRDIRGIDKRLATLDNKLTELEESHSRLKEYLKDKMSKAQADTHNFRVVIAEEKEHISKLTTQVEDFTSNAHLFLGSKMELLKNVRQRLGGWIKQGYDRLQVSNTDLIVFEQKFSGFRQRLDLVRQIREAPILYVASVAEVIRRNKFKTEFDLWLNIFSQKASEFLKEENTVRAEFYVKLEKHFLREIFSGMADELPNFIPTKHKFDSNIPQLSHDELRALRETLKDCLEMNDLFKVTTPQVFTRLAVDDPSNPGLSRTHSSLHREASFFTKEQTRNIQDMGNKFPSTNWLSEEGQVEHSPSTQSFLSRTLGSTTSLNAGDSQVTTPSDLVPSLDQINVLRRDSSALEIGPSSVDLTCPMSIHPDRFPKVTSPMKIRKASRGSTPSFPSLDREYPKPIFEEGVPVDSPPEDGVFMPDDELQSAHQQNEQETPLYTPNLSPVKSKAEIEEKSCQTMYGSSEHASTQIGRQRLDSSTQFEYHSDHFQSIDTQANFSGENVGTQFILDVQSDECQTDEISISERLGDDIIQVMKNTRSDILSIKEALLNVKTENNSDLEGMKREFEENIRYIIEKISGNEKYNGIVQQFELKVDEVSKQKEEIEVRNQKLEDEVTELKKLVEHEKHFRKEKESEANERERRLKVLNEQMLVVIREKEEGHSEILRLSEEIKNLKASIEHDSNEDCLNIELDVAKELLKRDLSEDEIEWMKTEIEKRKNMRKTDAERSSEEDPLRKEYENAYKNKMAFLLKGIEEKKNAEISKIREEMEKDIREEYETYTARMKARISELEEKVKFYEKSSLPISTSATQIIPMDESIMEQSCMVVDEDVINIKASSSTLSQNDTNDGDSSDPTDKGSSSPYQSPVISPDLNMDVNMNSDMSTNEVNTQTKLKMSDMKMMISLHEVREGSGVLLVYNDVHASFMVFSTTGTLYFVKPRSLRRLGIDQNNPAPKFTLLFARVLGVELCETKKAPNRYNLAANTRFYRVDVAPMPATMAGLTLQISAAPSKTSASPQNIQDAREEVTRP</sequence>
<proteinExistence type="predicted"/>